<keyword evidence="3" id="KW-1185">Reference proteome</keyword>
<feature type="compositionally biased region" description="Basic residues" evidence="1">
    <location>
        <begin position="227"/>
        <end position="248"/>
    </location>
</feature>
<feature type="compositionally biased region" description="Basic and acidic residues" evidence="1">
    <location>
        <begin position="778"/>
        <end position="789"/>
    </location>
</feature>
<feature type="compositionally biased region" description="Polar residues" evidence="1">
    <location>
        <begin position="467"/>
        <end position="487"/>
    </location>
</feature>
<feature type="region of interest" description="Disordered" evidence="1">
    <location>
        <begin position="454"/>
        <end position="536"/>
    </location>
</feature>
<feature type="compositionally biased region" description="Basic and acidic residues" evidence="1">
    <location>
        <begin position="311"/>
        <end position="320"/>
    </location>
</feature>
<accession>A0A9W4HAN9</accession>
<name>A0A9W4HAN9_PENOL</name>
<dbReference type="EMBL" id="CAJVOS010000007">
    <property type="protein sequence ID" value="CAG7950499.1"/>
    <property type="molecule type" value="Genomic_DNA"/>
</dbReference>
<dbReference type="AlphaFoldDB" id="A0A9W4HAN9"/>
<reference evidence="2" key="1">
    <citation type="submission" date="2021-07" db="EMBL/GenBank/DDBJ databases">
        <authorList>
            <person name="Branca A.L. A."/>
        </authorList>
    </citation>
    <scope>NUCLEOTIDE SEQUENCE</scope>
</reference>
<proteinExistence type="predicted"/>
<evidence type="ECO:0000256" key="1">
    <source>
        <dbReference type="SAM" id="MobiDB-lite"/>
    </source>
</evidence>
<feature type="region of interest" description="Disordered" evidence="1">
    <location>
        <begin position="725"/>
        <end position="789"/>
    </location>
</feature>
<evidence type="ECO:0000313" key="2">
    <source>
        <dbReference type="EMBL" id="CAG7950499.1"/>
    </source>
</evidence>
<feature type="region of interest" description="Disordered" evidence="1">
    <location>
        <begin position="311"/>
        <end position="343"/>
    </location>
</feature>
<sequence length="843" mass="93628">MFSSTSNTRSRLRRSMSTRSIQKRQTDVIPEVAMQHAAAAASKAMRSKESSSRESTAFYDRPGGPANIAVPRRRPGSSLRYEDNNSRCQDSPAFSTPCDPRKTMRSSATNNRHDDPAVLPPITEPKGLDGRDSSVPSSYRRLRKAKSMFATRPRTSQTPYGVPPLPCGDPLDPERSPGFQLPRTLRPSMSFIRGNKSQAGTSVGTHDAAVQLARSQFLQDPCDTSTRHRRPSFLLGRKKDHRPFRKSFRAASEPLSESSTSQSRSISSSIKTRLKRVFGFSKAMGPQSTLRNDSNCLDAAAAVDLDVDRHHRNGSEDERPPTSNSFRELPRPPSSASVCTSQSRVTSWADSTIANTVATRKPVHRQSLSVVREEGDGASDSRLPRTPSKNDVEDLIPPALRPSPHHVGVVDSQDLYYALMEQMGRNTLSDPNEVVFGSVAKHRVIPERSDSIISQKGKRQTVRPVRSMSSSPGSFATALCGNQSSSHRFPPPSAFIGSESSDGESDSIIVNRSRDPRRDVVSPSIYSRTTGENTPVKLGSADTLDIGMHVEPGTATIFAPQRTVYVSPKRAARVLSPRLCVNPSGDWQQWISSQVDKIEPASPLREHVREEAQFREDDEDLVNQARRTTRIPSASVSCLLETSGSEQNSMPGAIAEARLPSQNSFPRPFRYLSNTDAILPLQTKRVEDPKQTLFGDSIKDGVVHIGENVSPKLIPSVRLQGLSPIRLRSGNMQPPESPTPRRVGSRRSLTKEQQRRYSARRAPISQDGRVKQFRSMRTQRDFHANDENQRQQDEYNDMMESYHQLQDIHSTISSKRMVDLFLDSRRRRMGEPTDGKASTEAFL</sequence>
<feature type="region of interest" description="Disordered" evidence="1">
    <location>
        <begin position="39"/>
        <end position="165"/>
    </location>
</feature>
<dbReference type="Proteomes" id="UP001153618">
    <property type="component" value="Unassembled WGS sequence"/>
</dbReference>
<feature type="compositionally biased region" description="Polar residues" evidence="1">
    <location>
        <begin position="524"/>
        <end position="533"/>
    </location>
</feature>
<feature type="region of interest" description="Disordered" evidence="1">
    <location>
        <begin position="1"/>
        <end position="27"/>
    </location>
</feature>
<organism evidence="2 3">
    <name type="scientific">Penicillium olsonii</name>
    <dbReference type="NCBI Taxonomy" id="99116"/>
    <lineage>
        <taxon>Eukaryota</taxon>
        <taxon>Fungi</taxon>
        <taxon>Dikarya</taxon>
        <taxon>Ascomycota</taxon>
        <taxon>Pezizomycotina</taxon>
        <taxon>Eurotiomycetes</taxon>
        <taxon>Eurotiomycetidae</taxon>
        <taxon>Eurotiales</taxon>
        <taxon>Aspergillaceae</taxon>
        <taxon>Penicillium</taxon>
    </lineage>
</organism>
<feature type="region of interest" description="Disordered" evidence="1">
    <location>
        <begin position="364"/>
        <end position="390"/>
    </location>
</feature>
<feature type="compositionally biased region" description="Polar residues" evidence="1">
    <location>
        <begin position="334"/>
        <end position="343"/>
    </location>
</feature>
<feature type="compositionally biased region" description="Low complexity" evidence="1">
    <location>
        <begin position="252"/>
        <end position="268"/>
    </location>
</feature>
<feature type="region of interest" description="Disordered" evidence="1">
    <location>
        <begin position="221"/>
        <end position="268"/>
    </location>
</feature>
<protein>
    <submittedName>
        <fullName evidence="2">Uncharacterized protein</fullName>
    </submittedName>
</protein>
<dbReference type="OrthoDB" id="9975114at2759"/>
<gene>
    <name evidence="2" type="ORF">POLS_LOCUS435</name>
</gene>
<evidence type="ECO:0000313" key="3">
    <source>
        <dbReference type="Proteomes" id="UP001153618"/>
    </source>
</evidence>
<comment type="caution">
    <text evidence="2">The sequence shown here is derived from an EMBL/GenBank/DDBJ whole genome shotgun (WGS) entry which is preliminary data.</text>
</comment>